<organism evidence="2 3">
    <name type="scientific">Nitrosomonas marina</name>
    <dbReference type="NCBI Taxonomy" id="917"/>
    <lineage>
        <taxon>Bacteria</taxon>
        <taxon>Pseudomonadati</taxon>
        <taxon>Pseudomonadota</taxon>
        <taxon>Betaproteobacteria</taxon>
        <taxon>Nitrosomonadales</taxon>
        <taxon>Nitrosomonadaceae</taxon>
        <taxon>Nitrosomonas</taxon>
    </lineage>
</organism>
<evidence type="ECO:0000256" key="1">
    <source>
        <dbReference type="SAM" id="MobiDB-lite"/>
    </source>
</evidence>
<dbReference type="Proteomes" id="UP000199345">
    <property type="component" value="Unassembled WGS sequence"/>
</dbReference>
<keyword evidence="3" id="KW-1185">Reference proteome</keyword>
<proteinExistence type="predicted"/>
<dbReference type="EMBL" id="FOIA01000070">
    <property type="protein sequence ID" value="SET69780.1"/>
    <property type="molecule type" value="Genomic_DNA"/>
</dbReference>
<feature type="region of interest" description="Disordered" evidence="1">
    <location>
        <begin position="1"/>
        <end position="22"/>
    </location>
</feature>
<gene>
    <name evidence="2" type="ORF">SAMN05216326_1703</name>
</gene>
<accession>A0A1I0GFN5</accession>
<dbReference type="AlphaFoldDB" id="A0A1I0GFN5"/>
<sequence length="83" mass="9085">MNNSADDDMKFDMPDIPDTGLNDREMKHQLIAQKLVDAQIPGFQAEFDPEEAGLLGAFKEDTLSEVEALDSSIDQPESTDGGQ</sequence>
<name>A0A1I0GFN5_9PROT</name>
<dbReference type="RefSeq" id="WP_256207668.1">
    <property type="nucleotide sequence ID" value="NZ_FOIA01000070.1"/>
</dbReference>
<protein>
    <recommendedName>
        <fullName evidence="4">Conjugal transfer protein TraD</fullName>
    </recommendedName>
</protein>
<reference evidence="3" key="1">
    <citation type="submission" date="2016-10" db="EMBL/GenBank/DDBJ databases">
        <authorList>
            <person name="Varghese N."/>
            <person name="Submissions S."/>
        </authorList>
    </citation>
    <scope>NUCLEOTIDE SEQUENCE [LARGE SCALE GENOMIC DNA]</scope>
    <source>
        <strain evidence="3">Nm71</strain>
    </source>
</reference>
<evidence type="ECO:0008006" key="4">
    <source>
        <dbReference type="Google" id="ProtNLM"/>
    </source>
</evidence>
<evidence type="ECO:0000313" key="2">
    <source>
        <dbReference type="EMBL" id="SET69780.1"/>
    </source>
</evidence>
<evidence type="ECO:0000313" key="3">
    <source>
        <dbReference type="Proteomes" id="UP000199345"/>
    </source>
</evidence>